<dbReference type="Proteomes" id="UP001058533">
    <property type="component" value="Chromosome"/>
</dbReference>
<name>A0ABY5LB98_9SPHN</name>
<dbReference type="Pfam" id="PF01047">
    <property type="entry name" value="MarR"/>
    <property type="match status" value="1"/>
</dbReference>
<feature type="domain" description="HTH marR-type" evidence="1">
    <location>
        <begin position="1"/>
        <end position="129"/>
    </location>
</feature>
<accession>A0ABY5LB98</accession>
<dbReference type="InterPro" id="IPR036390">
    <property type="entry name" value="WH_DNA-bd_sf"/>
</dbReference>
<dbReference type="SMART" id="SM00347">
    <property type="entry name" value="HTH_MARR"/>
    <property type="match status" value="1"/>
</dbReference>
<dbReference type="PANTHER" id="PTHR33164">
    <property type="entry name" value="TRANSCRIPTIONAL REGULATOR, MARR FAMILY"/>
    <property type="match status" value="1"/>
</dbReference>
<organism evidence="2 3">
    <name type="scientific">Sphingomonas qomolangmaensis</name>
    <dbReference type="NCBI Taxonomy" id="2918765"/>
    <lineage>
        <taxon>Bacteria</taxon>
        <taxon>Pseudomonadati</taxon>
        <taxon>Pseudomonadota</taxon>
        <taxon>Alphaproteobacteria</taxon>
        <taxon>Sphingomonadales</taxon>
        <taxon>Sphingomonadaceae</taxon>
        <taxon>Sphingomonas</taxon>
    </lineage>
</organism>
<keyword evidence="3" id="KW-1185">Reference proteome</keyword>
<protein>
    <submittedName>
        <fullName evidence="2">MarR family transcriptional regulator</fullName>
    </submittedName>
</protein>
<evidence type="ECO:0000259" key="1">
    <source>
        <dbReference type="PROSITE" id="PS50995"/>
    </source>
</evidence>
<dbReference type="RefSeq" id="WP_256506780.1">
    <property type="nucleotide sequence ID" value="NZ_CP101740.1"/>
</dbReference>
<evidence type="ECO:0000313" key="3">
    <source>
        <dbReference type="Proteomes" id="UP001058533"/>
    </source>
</evidence>
<dbReference type="PANTHER" id="PTHR33164:SF105">
    <property type="entry name" value="TRANSCRIPTIONAL REPRESSOR PROTEIN-RELATED"/>
    <property type="match status" value="1"/>
</dbReference>
<reference evidence="2" key="1">
    <citation type="submission" date="2022-07" db="EMBL/GenBank/DDBJ databases">
        <title>Sphingomonas sp. nov., a novel bacterium isolated from the north slope of the Mount Everest.</title>
        <authorList>
            <person name="Cui X."/>
            <person name="Liu Y."/>
        </authorList>
    </citation>
    <scope>NUCLEOTIDE SEQUENCE</scope>
    <source>
        <strain evidence="2">S5-59</strain>
    </source>
</reference>
<proteinExistence type="predicted"/>
<dbReference type="InterPro" id="IPR000835">
    <property type="entry name" value="HTH_MarR-typ"/>
</dbReference>
<dbReference type="InterPro" id="IPR039422">
    <property type="entry name" value="MarR/SlyA-like"/>
</dbReference>
<dbReference type="Gene3D" id="1.10.10.10">
    <property type="entry name" value="Winged helix-like DNA-binding domain superfamily/Winged helix DNA-binding domain"/>
    <property type="match status" value="1"/>
</dbReference>
<sequence>MGLHIRRAARRLTRIYDDSLAPLDLTIGQFSLLAMLAGREVWAMQPLADALGTDRSSLTAALKPLERRGLVGSSPDATDRRLRFLSLTSQGIALMSDAEPLWRRAQEAAETLLGHEGAERLRQTLRTLS</sequence>
<dbReference type="SUPFAM" id="SSF46785">
    <property type="entry name" value="Winged helix' DNA-binding domain"/>
    <property type="match status" value="1"/>
</dbReference>
<gene>
    <name evidence="2" type="ORF">NMP03_01470</name>
</gene>
<dbReference type="PRINTS" id="PR00598">
    <property type="entry name" value="HTHMARR"/>
</dbReference>
<dbReference type="InterPro" id="IPR036388">
    <property type="entry name" value="WH-like_DNA-bd_sf"/>
</dbReference>
<dbReference type="EMBL" id="CP101740">
    <property type="protein sequence ID" value="UUL82938.1"/>
    <property type="molecule type" value="Genomic_DNA"/>
</dbReference>
<dbReference type="PROSITE" id="PS50995">
    <property type="entry name" value="HTH_MARR_2"/>
    <property type="match status" value="1"/>
</dbReference>
<evidence type="ECO:0000313" key="2">
    <source>
        <dbReference type="EMBL" id="UUL82938.1"/>
    </source>
</evidence>